<reference evidence="2 3" key="1">
    <citation type="journal article" date="2016" name="Mol. Biol. Evol.">
        <title>Comparative Genomics of Early-Diverging Mushroom-Forming Fungi Provides Insights into the Origins of Lignocellulose Decay Capabilities.</title>
        <authorList>
            <person name="Nagy L.G."/>
            <person name="Riley R."/>
            <person name="Tritt A."/>
            <person name="Adam C."/>
            <person name="Daum C."/>
            <person name="Floudas D."/>
            <person name="Sun H."/>
            <person name="Yadav J.S."/>
            <person name="Pangilinan J."/>
            <person name="Larsson K.H."/>
            <person name="Matsuura K."/>
            <person name="Barry K."/>
            <person name="Labutti K."/>
            <person name="Kuo R."/>
            <person name="Ohm R.A."/>
            <person name="Bhattacharya S.S."/>
            <person name="Shirouzu T."/>
            <person name="Yoshinaga Y."/>
            <person name="Martin F.M."/>
            <person name="Grigoriev I.V."/>
            <person name="Hibbett D.S."/>
        </authorList>
    </citation>
    <scope>NUCLEOTIDE SEQUENCE [LARGE SCALE GENOMIC DNA]</scope>
    <source>
        <strain evidence="2 3">HHB12029</strain>
    </source>
</reference>
<evidence type="ECO:0000313" key="3">
    <source>
        <dbReference type="Proteomes" id="UP000077266"/>
    </source>
</evidence>
<name>A0A166BFC4_EXIGL</name>
<dbReference type="Proteomes" id="UP000077266">
    <property type="component" value="Unassembled WGS sequence"/>
</dbReference>
<evidence type="ECO:0000313" key="2">
    <source>
        <dbReference type="EMBL" id="KZW00560.1"/>
    </source>
</evidence>
<dbReference type="AlphaFoldDB" id="A0A166BFC4"/>
<dbReference type="EMBL" id="KV425900">
    <property type="protein sequence ID" value="KZW00560.1"/>
    <property type="molecule type" value="Genomic_DNA"/>
</dbReference>
<keyword evidence="3" id="KW-1185">Reference proteome</keyword>
<accession>A0A166BFC4</accession>
<sequence>MAMYSRLFPVLACIPCRQLKEIAFLFGPASRTYATTSKLSSAVPEREQKIPRSNQKDDLIRSVKHILPPSVPMAEALTPQDLVVEDGESTVGYSGDGWRVLPNANLYHGGTEHASYNASASATFAFTGAVPGSDASVTFTPADQWTHDAKSYALTYHGGASFSFPFEGSHVSYFSDKNTDHGRFQVQIDNSAPAIFSSYSPTLQPVQLLFSMDVSPGRHVMTVKNLDDGKAVGADHFVFRPVAPSSPGSSSPAPVSRRLQQAVPHSQE</sequence>
<organism evidence="2 3">
    <name type="scientific">Exidia glandulosa HHB12029</name>
    <dbReference type="NCBI Taxonomy" id="1314781"/>
    <lineage>
        <taxon>Eukaryota</taxon>
        <taxon>Fungi</taxon>
        <taxon>Dikarya</taxon>
        <taxon>Basidiomycota</taxon>
        <taxon>Agaricomycotina</taxon>
        <taxon>Agaricomycetes</taxon>
        <taxon>Auriculariales</taxon>
        <taxon>Exidiaceae</taxon>
        <taxon>Exidia</taxon>
    </lineage>
</organism>
<proteinExistence type="predicted"/>
<dbReference type="Gene3D" id="2.60.120.260">
    <property type="entry name" value="Galactose-binding domain-like"/>
    <property type="match status" value="1"/>
</dbReference>
<gene>
    <name evidence="2" type="ORF">EXIGLDRAFT_144848</name>
</gene>
<feature type="compositionally biased region" description="Low complexity" evidence="1">
    <location>
        <begin position="243"/>
        <end position="256"/>
    </location>
</feature>
<dbReference type="InParanoid" id="A0A166BFC4"/>
<feature type="region of interest" description="Disordered" evidence="1">
    <location>
        <begin position="243"/>
        <end position="268"/>
    </location>
</feature>
<evidence type="ECO:0000256" key="1">
    <source>
        <dbReference type="SAM" id="MobiDB-lite"/>
    </source>
</evidence>
<protein>
    <submittedName>
        <fullName evidence="2">Uncharacterized protein</fullName>
    </submittedName>
</protein>